<accession>A0ABS9X1M7</accession>
<evidence type="ECO:0000256" key="3">
    <source>
        <dbReference type="ARBA" id="ARBA00012438"/>
    </source>
</evidence>
<dbReference type="Gene3D" id="1.10.287.130">
    <property type="match status" value="1"/>
</dbReference>
<proteinExistence type="predicted"/>
<dbReference type="CDD" id="cd00082">
    <property type="entry name" value="HisKA"/>
    <property type="match status" value="1"/>
</dbReference>
<dbReference type="SUPFAM" id="SSF47384">
    <property type="entry name" value="Homodimeric domain of signal transducing histidine kinase"/>
    <property type="match status" value="1"/>
</dbReference>
<dbReference type="InterPro" id="IPR036890">
    <property type="entry name" value="HATPase_C_sf"/>
</dbReference>
<organism evidence="15 16">
    <name type="scientific">Colwellia maritima</name>
    <dbReference type="NCBI Taxonomy" id="2912588"/>
    <lineage>
        <taxon>Bacteria</taxon>
        <taxon>Pseudomonadati</taxon>
        <taxon>Pseudomonadota</taxon>
        <taxon>Gammaproteobacteria</taxon>
        <taxon>Alteromonadales</taxon>
        <taxon>Colwelliaceae</taxon>
        <taxon>Colwellia</taxon>
    </lineage>
</organism>
<evidence type="ECO:0000256" key="10">
    <source>
        <dbReference type="ARBA" id="ARBA00022989"/>
    </source>
</evidence>
<gene>
    <name evidence="15" type="ORF">L3081_13185</name>
</gene>
<keyword evidence="10 12" id="KW-1133">Transmembrane helix</keyword>
<protein>
    <recommendedName>
        <fullName evidence="3">histidine kinase</fullName>
        <ecNumber evidence="3">2.7.13.3</ecNumber>
    </recommendedName>
</protein>
<sequence>MSIRRYLVLTLFSALTLITFIAAIQGYKKSMSQAEQQFDRQLLDLANTLLTINSVPTILSTAEPTQKTLQVTQDSSFAFQVWKDQQLVLKSNNAPDHRIANSNSRETDTTDFFEVNFLQTRRRAIALKQDIGQETFANLYIIVAQPLRTQFALAQTLILAAVTPMIIAVIALSILIFIIITQGLKPLHQLTKELSKRRSNDFSPLKITVHNNELADIVATLNELFSRLAAAFQRERHFASDAAHELKTPLSVLKIDTHNLIQDLVKRSSNNQNTVLTSSEVAKFESIRALSSSVDRMGHVIDQILNLNRTNPTQISNASYCFNVNILLKQVISDLYNDILNKDQTITPESDDIILSAHEFSVNLLAVNLISNANKYTPNGGEIRVSVKQQKEMTANVQGNTSRPTSCNKVMLIVEDSGPGIKSNEYQRVFDRFYRVGGISIIQLSWDVD</sequence>
<feature type="domain" description="HAMP" evidence="14">
    <location>
        <begin position="181"/>
        <end position="233"/>
    </location>
</feature>
<comment type="subcellular location">
    <subcellularLocation>
        <location evidence="2">Membrane</location>
        <topology evidence="2">Multi-pass membrane protein</topology>
    </subcellularLocation>
</comment>
<evidence type="ECO:0000256" key="8">
    <source>
        <dbReference type="ARBA" id="ARBA00022777"/>
    </source>
</evidence>
<evidence type="ECO:0000259" key="14">
    <source>
        <dbReference type="PROSITE" id="PS50885"/>
    </source>
</evidence>
<dbReference type="Pfam" id="PF08521">
    <property type="entry name" value="2CSK_N"/>
    <property type="match status" value="1"/>
</dbReference>
<dbReference type="PROSITE" id="PS50885">
    <property type="entry name" value="HAMP"/>
    <property type="match status" value="1"/>
</dbReference>
<dbReference type="Proteomes" id="UP001139646">
    <property type="component" value="Unassembled WGS sequence"/>
</dbReference>
<dbReference type="InterPro" id="IPR005467">
    <property type="entry name" value="His_kinase_dom"/>
</dbReference>
<evidence type="ECO:0000259" key="13">
    <source>
        <dbReference type="PROSITE" id="PS50109"/>
    </source>
</evidence>
<dbReference type="InterPro" id="IPR003660">
    <property type="entry name" value="HAMP_dom"/>
</dbReference>
<dbReference type="InterPro" id="IPR003594">
    <property type="entry name" value="HATPase_dom"/>
</dbReference>
<dbReference type="SUPFAM" id="SSF55874">
    <property type="entry name" value="ATPase domain of HSP90 chaperone/DNA topoisomerase II/histidine kinase"/>
    <property type="match status" value="1"/>
</dbReference>
<keyword evidence="6 12" id="KW-0812">Transmembrane</keyword>
<dbReference type="EMBL" id="JAKKSL010000002">
    <property type="protein sequence ID" value="MCI2284158.1"/>
    <property type="molecule type" value="Genomic_DNA"/>
</dbReference>
<dbReference type="InterPro" id="IPR036097">
    <property type="entry name" value="HisK_dim/P_sf"/>
</dbReference>
<dbReference type="InterPro" id="IPR050428">
    <property type="entry name" value="TCS_sensor_his_kinase"/>
</dbReference>
<dbReference type="SMART" id="SM00388">
    <property type="entry name" value="HisKA"/>
    <property type="match status" value="1"/>
</dbReference>
<feature type="transmembrane region" description="Helical" evidence="12">
    <location>
        <begin position="157"/>
        <end position="180"/>
    </location>
</feature>
<dbReference type="EC" id="2.7.13.3" evidence="3"/>
<dbReference type="Pfam" id="PF00512">
    <property type="entry name" value="HisKA"/>
    <property type="match status" value="1"/>
</dbReference>
<dbReference type="PANTHER" id="PTHR45436:SF14">
    <property type="entry name" value="SENSOR PROTEIN QSEC"/>
    <property type="match status" value="1"/>
</dbReference>
<dbReference type="Gene3D" id="3.30.565.10">
    <property type="entry name" value="Histidine kinase-like ATPase, C-terminal domain"/>
    <property type="match status" value="1"/>
</dbReference>
<keyword evidence="11" id="KW-0902">Two-component regulatory system</keyword>
<evidence type="ECO:0000313" key="16">
    <source>
        <dbReference type="Proteomes" id="UP001139646"/>
    </source>
</evidence>
<evidence type="ECO:0000256" key="6">
    <source>
        <dbReference type="ARBA" id="ARBA00022692"/>
    </source>
</evidence>
<evidence type="ECO:0000256" key="7">
    <source>
        <dbReference type="ARBA" id="ARBA00022741"/>
    </source>
</evidence>
<dbReference type="InterPro" id="IPR003661">
    <property type="entry name" value="HisK_dim/P_dom"/>
</dbReference>
<dbReference type="PANTHER" id="PTHR45436">
    <property type="entry name" value="SENSOR HISTIDINE KINASE YKOH"/>
    <property type="match status" value="1"/>
</dbReference>
<dbReference type="InterPro" id="IPR013727">
    <property type="entry name" value="2CSK_N"/>
</dbReference>
<evidence type="ECO:0000256" key="1">
    <source>
        <dbReference type="ARBA" id="ARBA00000085"/>
    </source>
</evidence>
<evidence type="ECO:0000313" key="15">
    <source>
        <dbReference type="EMBL" id="MCI2284158.1"/>
    </source>
</evidence>
<evidence type="ECO:0000256" key="4">
    <source>
        <dbReference type="ARBA" id="ARBA00022553"/>
    </source>
</evidence>
<keyword evidence="12" id="KW-0472">Membrane</keyword>
<evidence type="ECO:0000256" key="5">
    <source>
        <dbReference type="ARBA" id="ARBA00022679"/>
    </source>
</evidence>
<keyword evidence="16" id="KW-1185">Reference proteome</keyword>
<evidence type="ECO:0000256" key="2">
    <source>
        <dbReference type="ARBA" id="ARBA00004141"/>
    </source>
</evidence>
<dbReference type="Pfam" id="PF02518">
    <property type="entry name" value="HATPase_c"/>
    <property type="match status" value="1"/>
</dbReference>
<keyword evidence="4" id="KW-0597">Phosphoprotein</keyword>
<keyword evidence="7" id="KW-0547">Nucleotide-binding</keyword>
<evidence type="ECO:0000256" key="11">
    <source>
        <dbReference type="ARBA" id="ARBA00023012"/>
    </source>
</evidence>
<comment type="caution">
    <text evidence="15">The sequence shown here is derived from an EMBL/GenBank/DDBJ whole genome shotgun (WGS) entry which is preliminary data.</text>
</comment>
<keyword evidence="5" id="KW-0808">Transferase</keyword>
<name>A0ABS9X1M7_9GAMM</name>
<dbReference type="PROSITE" id="PS50109">
    <property type="entry name" value="HIS_KIN"/>
    <property type="match status" value="1"/>
</dbReference>
<keyword evidence="9" id="KW-0067">ATP-binding</keyword>
<dbReference type="GO" id="GO:0016301">
    <property type="term" value="F:kinase activity"/>
    <property type="evidence" value="ECO:0007669"/>
    <property type="project" value="UniProtKB-KW"/>
</dbReference>
<keyword evidence="8 15" id="KW-0418">Kinase</keyword>
<reference evidence="15" key="1">
    <citation type="submission" date="2022-01" db="EMBL/GenBank/DDBJ databases">
        <title>Colwellia maritima, isolated from seawater.</title>
        <authorList>
            <person name="Kristyanto S."/>
            <person name="Jung J."/>
            <person name="Jeon C.O."/>
        </authorList>
    </citation>
    <scope>NUCLEOTIDE SEQUENCE</scope>
    <source>
        <strain evidence="15">MSW7</strain>
    </source>
</reference>
<evidence type="ECO:0000256" key="12">
    <source>
        <dbReference type="SAM" id="Phobius"/>
    </source>
</evidence>
<comment type="catalytic activity">
    <reaction evidence="1">
        <text>ATP + protein L-histidine = ADP + protein N-phospho-L-histidine.</text>
        <dbReference type="EC" id="2.7.13.3"/>
    </reaction>
</comment>
<evidence type="ECO:0000256" key="9">
    <source>
        <dbReference type="ARBA" id="ARBA00022840"/>
    </source>
</evidence>
<feature type="domain" description="Histidine kinase" evidence="13">
    <location>
        <begin position="241"/>
        <end position="449"/>
    </location>
</feature>